<feature type="compositionally biased region" description="Basic and acidic residues" evidence="1">
    <location>
        <begin position="8"/>
        <end position="29"/>
    </location>
</feature>
<dbReference type="InterPro" id="IPR034660">
    <property type="entry name" value="DinB/YfiT-like"/>
</dbReference>
<dbReference type="RefSeq" id="WP_345457476.1">
    <property type="nucleotide sequence ID" value="NZ_BAABKG010000002.1"/>
</dbReference>
<evidence type="ECO:0000256" key="1">
    <source>
        <dbReference type="SAM" id="MobiDB-lite"/>
    </source>
</evidence>
<sequence length="182" mass="20653">MDQTPPRTHPDMWVDPADDPRDAGEPPSRGERAVVLDYLRVYRLTFEMKLEGLDAEQLARRSVPPSELSLLGLLRHLAKVEHSWCRRVVQRDLDLPQLFARQEDFDGAVADDEVVAAAWEAWRREVAHAEQVYAAASFDDLGLHPGGELELRDVLVHLVEEYARHCGHADLLRECIDGRTGQ</sequence>
<dbReference type="EMBL" id="BAABKG010000002">
    <property type="protein sequence ID" value="GAA5147109.1"/>
    <property type="molecule type" value="Genomic_DNA"/>
</dbReference>
<dbReference type="Gene3D" id="1.20.120.450">
    <property type="entry name" value="dinb family like domain"/>
    <property type="match status" value="1"/>
</dbReference>
<dbReference type="Pfam" id="PF04978">
    <property type="entry name" value="MST"/>
    <property type="match status" value="1"/>
</dbReference>
<evidence type="ECO:0000313" key="2">
    <source>
        <dbReference type="EMBL" id="GAA5147109.1"/>
    </source>
</evidence>
<keyword evidence="3" id="KW-1185">Reference proteome</keyword>
<dbReference type="Proteomes" id="UP001500221">
    <property type="component" value="Unassembled WGS sequence"/>
</dbReference>
<organism evidence="2 3">
    <name type="scientific">Nocardioides marinquilinus</name>
    <dbReference type="NCBI Taxonomy" id="1210400"/>
    <lineage>
        <taxon>Bacteria</taxon>
        <taxon>Bacillati</taxon>
        <taxon>Actinomycetota</taxon>
        <taxon>Actinomycetes</taxon>
        <taxon>Propionibacteriales</taxon>
        <taxon>Nocardioidaceae</taxon>
        <taxon>Nocardioides</taxon>
    </lineage>
</organism>
<gene>
    <name evidence="2" type="ORF">GCM10023340_19010</name>
</gene>
<dbReference type="InterPro" id="IPR007061">
    <property type="entry name" value="MST-like"/>
</dbReference>
<reference evidence="3" key="1">
    <citation type="journal article" date="2019" name="Int. J. Syst. Evol. Microbiol.">
        <title>The Global Catalogue of Microorganisms (GCM) 10K type strain sequencing project: providing services to taxonomists for standard genome sequencing and annotation.</title>
        <authorList>
            <consortium name="The Broad Institute Genomics Platform"/>
            <consortium name="The Broad Institute Genome Sequencing Center for Infectious Disease"/>
            <person name="Wu L."/>
            <person name="Ma J."/>
        </authorList>
    </citation>
    <scope>NUCLEOTIDE SEQUENCE [LARGE SCALE GENOMIC DNA]</scope>
    <source>
        <strain evidence="3">JCM 18459</strain>
    </source>
</reference>
<proteinExistence type="predicted"/>
<protein>
    <submittedName>
        <fullName evidence="2">DinB family protein</fullName>
    </submittedName>
</protein>
<evidence type="ECO:0000313" key="3">
    <source>
        <dbReference type="Proteomes" id="UP001500221"/>
    </source>
</evidence>
<comment type="caution">
    <text evidence="2">The sequence shown here is derived from an EMBL/GenBank/DDBJ whole genome shotgun (WGS) entry which is preliminary data.</text>
</comment>
<name>A0ABP9PID2_9ACTN</name>
<dbReference type="SUPFAM" id="SSF109854">
    <property type="entry name" value="DinB/YfiT-like putative metalloenzymes"/>
    <property type="match status" value="1"/>
</dbReference>
<feature type="region of interest" description="Disordered" evidence="1">
    <location>
        <begin position="1"/>
        <end position="29"/>
    </location>
</feature>
<accession>A0ABP9PID2</accession>